<dbReference type="STRING" id="6238.A8XL22"/>
<dbReference type="GO" id="GO:1990805">
    <property type="term" value="C:central cylinder"/>
    <property type="evidence" value="ECO:0007669"/>
    <property type="project" value="EnsemblMetazoa"/>
</dbReference>
<feature type="coiled-coil region" evidence="1">
    <location>
        <begin position="1044"/>
        <end position="1074"/>
    </location>
</feature>
<feature type="region of interest" description="Disordered" evidence="2">
    <location>
        <begin position="549"/>
        <end position="592"/>
    </location>
</feature>
<feature type="coiled-coil region" evidence="1">
    <location>
        <begin position="214"/>
        <end position="276"/>
    </location>
</feature>
<feature type="coiled-coil region" evidence="1">
    <location>
        <begin position="971"/>
        <end position="1005"/>
    </location>
</feature>
<dbReference type="GO" id="GO:1905515">
    <property type="term" value="P:non-motile cilium assembly"/>
    <property type="evidence" value="ECO:0007669"/>
    <property type="project" value="EnsemblMetazoa"/>
</dbReference>
<evidence type="ECO:0000256" key="2">
    <source>
        <dbReference type="SAM" id="MobiDB-lite"/>
    </source>
</evidence>
<feature type="region of interest" description="Disordered" evidence="2">
    <location>
        <begin position="1600"/>
        <end position="1697"/>
    </location>
</feature>
<feature type="compositionally biased region" description="Basic and acidic residues" evidence="2">
    <location>
        <begin position="1684"/>
        <end position="1695"/>
    </location>
</feature>
<feature type="compositionally biased region" description="Basic and acidic residues" evidence="2">
    <location>
        <begin position="1111"/>
        <end position="1124"/>
    </location>
</feature>
<dbReference type="PANTHER" id="PTHR43941:SF1">
    <property type="entry name" value="STRUCTURAL MAINTENANCE OF CHROMOSOMES PROTEIN 2"/>
    <property type="match status" value="1"/>
</dbReference>
<feature type="region of interest" description="Disordered" evidence="2">
    <location>
        <begin position="1103"/>
        <end position="1133"/>
    </location>
</feature>
<feature type="coiled-coil region" evidence="1">
    <location>
        <begin position="733"/>
        <end position="760"/>
    </location>
</feature>
<evidence type="ECO:0000313" key="5">
    <source>
        <dbReference type="WormBase" id="CBG14942"/>
    </source>
</evidence>
<sequence length="1811" mass="211587">MSQTAVINYPQLEEFLQKEGSTEDEARAWYDKLVDYEIEGSESPQEIELLYNGAKYLMSFGFTAAEELRDVAEHEAVTMAEKEDQWEEQKTALNSEIEALRDRITSKAEIGDSTEAFRAQIDSLKEENRQLQQLNRDRDREMADQRDRFENLASRVDTLTRERDALSDHKAQLEDTIRELNRRISAKTEDTGGDWESKKLKLRNEQVLTISRQMQAVVTQNEELREEIDRVSDALEEATRIIEQSALRYTEMTNKLEISQLRIEELYNQNRRLTQVLPEELVEHVNQCISAAENMLTGKPTDKINFLIQVADLLAPKFLNENDMKALEDATGMTEAVEQKEKIERADERIRSLQEELSAVMEECARMRTMIREDRTGEKEQELEQLKKELVDATTLARNLFGEAMSEVPGQDPTTTLQMRILQLEHTMEQLNEEKENHKKTIEEMQFTIEQKDENNGDVLSELNRLKDEYRLFKAKFGSAREEIARLEKQLKFRDDQIGKLQQHCTLLQVELGRYAEGSYKSIAKPTTPRKIKRPDILLISKKERDESRKVVESEEVESPKKSSPRVVEDVETPKTVSTPKTTIRAEPASHSGDYSDIAQQAVLISNLYYELMQLLEEASYKDEQLVQMQKSWKSTQTSYQEMKTQLELAYTEIKKLKKENMMVEEKTLDELKCTELVELQRLVETINVGGTEMERRMGEATRMLVTERMERMRPWQKVPQRQLPFTRQCTILKTKVERLEETTRRSREALREKELVSQRTINRLKYENDTTTIEIGRLQTKLLQSVPTEDYDKLMRKYKRLVKESTGVETNNEDIPRQEMTAFSMNPNEAEVEARENMLKKMIDVVSDQSDFWNQEAAMLQAENEELKKFIEDVENESDLKSVLGAVERRLLNTIRELRENEREYLREKKKQRGNDVEVRRDSEILRRERMALINVINILQRENKILRDQAIGTVSLQQLEMLRSNIFNARLKETEIAQKMENIDKMKEEMETENLRIRALRTANEVISTFDGNEIRPQNNNEVVEKQMQMAYFNASQQSAKAKQLERLVHLKEQKMAELNEEMRELRKWNLELITTIETMKDFKAGRRESHHKPETISIAADIENGEDSLDKESDYEMDIRSETSSSEESSGRIVVRTIVQDNVEAFENRIKEIKTSAQLAVQGYKEQLELKEIAIERYKKLLRQKIDEGVQVIEKVEIVQQEIEVPDRETEGRLKNSETKVRELELEIKKMRASIRKAEKKIDEENTEEEQSWRIENLKEFLDEEVQTEWEISLPPHSAYSNLNNINEEELEEIPKSAKSEKVRRLEEEMQLLQELVAKSDSKDGENMRQKSEIRDLKARVQRLTKTNKELLATCESIKEDALAELSTFRRNNETSDEKRMLDLRVELERIRTTNRTLRNANEELKTELNRLKQILEKKDNKNDVDEWIKKKRQEETIASLKEKLKSKLTYSNAANKIFVTEKEMTEKENLEKLKKREMVIETMRNDQGLRSAEIERLQRKLKLVGFNFQCKSNSQFLFQNDPTVIKTKVETEWKWKLEILEASITKKNEELSVLHKSISRMKSEIEHLKSKHVKEIEKIQVENIDRIRKEVTKTREEVKKSMTVIRPSMSSVQIQTDLIQMDDKTTGRSTGRSHRSGESHKYLHKVKSLSSSSSSTTSSSNSKSHPKTPTSSSNSSVEAVSDRRSSRKSLDKTLSLGRTLDGLELSAPEKSERSDYHQLKESLKLTRERLEESQTNLVRMEKDYSSLFEKFDNLKLRSQRDEKPTGAVLVLSDKLAAKDREIAQLKTHISQLQRTIHLQGISESRIH</sequence>
<feature type="coiled-coil region" evidence="1">
    <location>
        <begin position="336"/>
        <end position="504"/>
    </location>
</feature>
<feature type="coiled-coil region" evidence="1">
    <location>
        <begin position="1299"/>
        <end position="1425"/>
    </location>
</feature>
<feature type="coiled-coil region" evidence="1">
    <location>
        <begin position="858"/>
        <end position="916"/>
    </location>
</feature>
<accession>A8XL22</accession>
<dbReference type="Proteomes" id="UP000008549">
    <property type="component" value="Unassembled WGS sequence"/>
</dbReference>
<proteinExistence type="predicted"/>
<feature type="compositionally biased region" description="Basic and acidic residues" evidence="2">
    <location>
        <begin position="549"/>
        <end position="573"/>
    </location>
</feature>
<evidence type="ECO:0000313" key="3">
    <source>
        <dbReference type="EMBL" id="CAP33346.2"/>
    </source>
</evidence>
<dbReference type="GO" id="GO:1904491">
    <property type="term" value="P:protein localization to ciliary transition zone"/>
    <property type="evidence" value="ECO:0007669"/>
    <property type="project" value="EnsemblMetazoa"/>
</dbReference>
<dbReference type="PANTHER" id="PTHR43941">
    <property type="entry name" value="STRUCTURAL MAINTENANCE OF CHROMOSOMES PROTEIN 2"/>
    <property type="match status" value="1"/>
</dbReference>
<organism evidence="3 4">
    <name type="scientific">Caenorhabditis briggsae</name>
    <dbReference type="NCBI Taxonomy" id="6238"/>
    <lineage>
        <taxon>Eukaryota</taxon>
        <taxon>Metazoa</taxon>
        <taxon>Ecdysozoa</taxon>
        <taxon>Nematoda</taxon>
        <taxon>Chromadorea</taxon>
        <taxon>Rhabditida</taxon>
        <taxon>Rhabditina</taxon>
        <taxon>Rhabditomorpha</taxon>
        <taxon>Rhabditoidea</taxon>
        <taxon>Rhabditidae</taxon>
        <taxon>Peloderinae</taxon>
        <taxon>Caenorhabditis</taxon>
    </lineage>
</organism>
<dbReference type="OMA" id="EAMSEVP"/>
<dbReference type="FunCoup" id="A8XL22">
    <property type="interactions" value="54"/>
</dbReference>
<name>A8XL22_CAEBR</name>
<feature type="compositionally biased region" description="Low complexity" evidence="2">
    <location>
        <begin position="1652"/>
        <end position="1681"/>
    </location>
</feature>
<reference evidence="3 4" key="1">
    <citation type="journal article" date="2003" name="PLoS Biol.">
        <title>The genome sequence of Caenorhabditis briggsae: a platform for comparative genomics.</title>
        <authorList>
            <person name="Stein L.D."/>
            <person name="Bao Z."/>
            <person name="Blasiar D."/>
            <person name="Blumenthal T."/>
            <person name="Brent M.R."/>
            <person name="Chen N."/>
            <person name="Chinwalla A."/>
            <person name="Clarke L."/>
            <person name="Clee C."/>
            <person name="Coghlan A."/>
            <person name="Coulson A."/>
            <person name="D'Eustachio P."/>
            <person name="Fitch D.H."/>
            <person name="Fulton L.A."/>
            <person name="Fulton R.E."/>
            <person name="Griffiths-Jones S."/>
            <person name="Harris T.W."/>
            <person name="Hillier L.W."/>
            <person name="Kamath R."/>
            <person name="Kuwabara P.E."/>
            <person name="Mardis E.R."/>
            <person name="Marra M.A."/>
            <person name="Miner T.L."/>
            <person name="Minx P."/>
            <person name="Mullikin J.C."/>
            <person name="Plumb R.W."/>
            <person name="Rogers J."/>
            <person name="Schein J.E."/>
            <person name="Sohrmann M."/>
            <person name="Spieth J."/>
            <person name="Stajich J.E."/>
            <person name="Wei C."/>
            <person name="Willey D."/>
            <person name="Wilson R.K."/>
            <person name="Durbin R."/>
            <person name="Waterston R.H."/>
        </authorList>
    </citation>
    <scope>NUCLEOTIDE SEQUENCE [LARGE SCALE GENOMIC DNA]</scope>
    <source>
        <strain evidence="3 4">AF16</strain>
    </source>
</reference>
<feature type="compositionally biased region" description="Polar residues" evidence="2">
    <location>
        <begin position="1612"/>
        <end position="1622"/>
    </location>
</feature>
<feature type="coiled-coil region" evidence="1">
    <location>
        <begin position="640"/>
        <end position="667"/>
    </location>
</feature>
<evidence type="ECO:0000313" key="4">
    <source>
        <dbReference type="Proteomes" id="UP000008549"/>
    </source>
</evidence>
<feature type="coiled-coil region" evidence="1">
    <location>
        <begin position="1164"/>
        <end position="1251"/>
    </location>
</feature>
<dbReference type="eggNOG" id="ENOG502R7DP">
    <property type="taxonomic scope" value="Eukaryota"/>
</dbReference>
<feature type="coiled-coil region" evidence="1">
    <location>
        <begin position="1720"/>
        <end position="1754"/>
    </location>
</feature>
<gene>
    <name evidence="5" type="primary">ccep-290</name>
    <name evidence="3 5" type="ORF">CBG14942</name>
    <name evidence="3" type="ORF">CBG_14942</name>
</gene>
<dbReference type="HOGENOM" id="CLU_237835_0_0_1"/>
<feature type="coiled-coil region" evidence="1">
    <location>
        <begin position="83"/>
        <end position="190"/>
    </location>
</feature>
<dbReference type="EMBL" id="HE600904">
    <property type="protein sequence ID" value="CAP33346.2"/>
    <property type="molecule type" value="Genomic_DNA"/>
</dbReference>
<keyword evidence="1" id="KW-0175">Coiled coil</keyword>
<reference evidence="3 4" key="2">
    <citation type="journal article" date="2011" name="PLoS Genet.">
        <title>Caenorhabditis briggsae recombinant inbred line genotypes reveal inter-strain incompatibility and the evolution of recombination.</title>
        <authorList>
            <person name="Ross J.A."/>
            <person name="Koboldt D.C."/>
            <person name="Staisch J.E."/>
            <person name="Chamberlin H.M."/>
            <person name="Gupta B.P."/>
            <person name="Miller R.D."/>
            <person name="Baird S.E."/>
            <person name="Haag E.S."/>
        </authorList>
    </citation>
    <scope>NUCLEOTIDE SEQUENCE [LARGE SCALE GENOMIC DNA]</scope>
    <source>
        <strain evidence="3 4">AF16</strain>
    </source>
</reference>
<keyword evidence="4" id="KW-1185">Reference proteome</keyword>
<protein>
    <submittedName>
        <fullName evidence="3">Protein CBG14942</fullName>
    </submittedName>
</protein>
<evidence type="ECO:0000256" key="1">
    <source>
        <dbReference type="SAM" id="Coils"/>
    </source>
</evidence>
<dbReference type="WormBase" id="CBG14942">
    <property type="protein sequence ID" value="CBP39723"/>
    <property type="gene ID" value="WBGene00035316"/>
    <property type="gene designation" value="Cbr-ccep-290"/>
</dbReference>
<dbReference type="InParanoid" id="A8XL22"/>